<dbReference type="Proteomes" id="UP000616885">
    <property type="component" value="Unassembled WGS sequence"/>
</dbReference>
<dbReference type="AlphaFoldDB" id="A0A8H7N6H8"/>
<comment type="caution">
    <text evidence="1">The sequence shown here is derived from an EMBL/GenBank/DDBJ whole genome shotgun (WGS) entry which is preliminary data.</text>
</comment>
<sequence>MFFNNPLKFSPLLDKRSLNVVKRSQAQQAPSGSNHDMTEKKEMAAFRQYIPPQDVQRSVDLARCDTYEWARIRCAEPFMINWKRKWDELCDEPYKGITTDGNVISGLYRLAHGSEDYGAPMAAMVTAAERILQTATAEETERLCRAVDAPEWRKWANPEIYVFRHGIRLEEASEELVAAVHGLMRESLSPAGYAKASGCMDVNEFLGDVVNGKGVLNRNSYNFVLFGAPSIDEPWGWQLFGHHLDLNVFCVGSQMVVSPVFMGAEPNVIDEGPKNGTELFTDQERVGMSLMQFIDSESIEGVRIFNELSGPEYPEWRFHRADQRHLGGAFQDNRVIPYEGVKVTTFPAAQQDLVRQILVLCLNYLPEKVLSAKMEEISRHWEDTYFCWIGGCRIGDAFYYKVHSPVVMIEFDHHSGVFLNNKVPLPFHIHTLVRTPNGNDYGKALLKQVLDV</sequence>
<dbReference type="EMBL" id="JADCTT010000007">
    <property type="protein sequence ID" value="KAF9750011.1"/>
    <property type="molecule type" value="Genomic_DNA"/>
</dbReference>
<evidence type="ECO:0000313" key="1">
    <source>
        <dbReference type="EMBL" id="KAF9750011.1"/>
    </source>
</evidence>
<accession>A0A8H7N6H8</accession>
<proteinExistence type="predicted"/>
<evidence type="ECO:0008006" key="3">
    <source>
        <dbReference type="Google" id="ProtNLM"/>
    </source>
</evidence>
<dbReference type="Pfam" id="PF12006">
    <property type="entry name" value="DUF3500"/>
    <property type="match status" value="1"/>
</dbReference>
<dbReference type="PANTHER" id="PTHR37489:SF1">
    <property type="entry name" value="DUF3500 DOMAIN-CONTAINING PROTEIN"/>
    <property type="match status" value="1"/>
</dbReference>
<evidence type="ECO:0000313" key="2">
    <source>
        <dbReference type="Proteomes" id="UP000616885"/>
    </source>
</evidence>
<protein>
    <recommendedName>
        <fullName evidence="3">DUF3500 domain-containing protein</fullName>
    </recommendedName>
</protein>
<dbReference type="InterPro" id="IPR021889">
    <property type="entry name" value="DUF3500"/>
</dbReference>
<gene>
    <name evidence="1" type="ORF">IM811_016038</name>
</gene>
<dbReference type="PANTHER" id="PTHR37489">
    <property type="entry name" value="DUF3500 DOMAIN-CONTAINING PROTEIN"/>
    <property type="match status" value="1"/>
</dbReference>
<reference evidence="1" key="1">
    <citation type="submission" date="2020-10" db="EMBL/GenBank/DDBJ databases">
        <title>High-Quality Genome Resource of Clonostachys rosea strain S41 by Oxford Nanopore Long-Read Sequencing.</title>
        <authorList>
            <person name="Wang H."/>
        </authorList>
    </citation>
    <scope>NUCLEOTIDE SEQUENCE</scope>
    <source>
        <strain evidence="1">S41</strain>
    </source>
</reference>
<name>A0A8H7N6H8_BIOOC</name>
<organism evidence="1 2">
    <name type="scientific">Bionectria ochroleuca</name>
    <name type="common">Gliocladium roseum</name>
    <dbReference type="NCBI Taxonomy" id="29856"/>
    <lineage>
        <taxon>Eukaryota</taxon>
        <taxon>Fungi</taxon>
        <taxon>Dikarya</taxon>
        <taxon>Ascomycota</taxon>
        <taxon>Pezizomycotina</taxon>
        <taxon>Sordariomycetes</taxon>
        <taxon>Hypocreomycetidae</taxon>
        <taxon>Hypocreales</taxon>
        <taxon>Bionectriaceae</taxon>
        <taxon>Clonostachys</taxon>
    </lineage>
</organism>